<dbReference type="AlphaFoldDB" id="A0A0R3N9P0"/>
<keyword evidence="1" id="KW-0812">Transmembrane</keyword>
<dbReference type="RefSeq" id="WP_057842413.1">
    <property type="nucleotide sequence ID" value="NZ_LLYA01000046.1"/>
</dbReference>
<feature type="transmembrane region" description="Helical" evidence="1">
    <location>
        <begin position="21"/>
        <end position="47"/>
    </location>
</feature>
<comment type="caution">
    <text evidence="2">The sequence shown here is derived from an EMBL/GenBank/DDBJ whole genome shotgun (WGS) entry which is preliminary data.</text>
</comment>
<dbReference type="Proteomes" id="UP000052023">
    <property type="component" value="Unassembled WGS sequence"/>
</dbReference>
<evidence type="ECO:0000313" key="2">
    <source>
        <dbReference type="EMBL" id="KRR29076.1"/>
    </source>
</evidence>
<gene>
    <name evidence="2" type="ORF">CQ13_18195</name>
</gene>
<dbReference type="EMBL" id="LLYA01000046">
    <property type="protein sequence ID" value="KRR29076.1"/>
    <property type="molecule type" value="Genomic_DNA"/>
</dbReference>
<protein>
    <submittedName>
        <fullName evidence="2">Uncharacterized protein</fullName>
    </submittedName>
</protein>
<proteinExistence type="predicted"/>
<keyword evidence="1" id="KW-0472">Membrane</keyword>
<evidence type="ECO:0000256" key="1">
    <source>
        <dbReference type="SAM" id="Phobius"/>
    </source>
</evidence>
<name>A0A0R3N9P0_9BRAD</name>
<reference evidence="2 3" key="1">
    <citation type="submission" date="2014-03" db="EMBL/GenBank/DDBJ databases">
        <title>Bradyrhizobium valentinum sp. nov., isolated from effective nodules of Lupinus mariae-josephae, a lupine endemic of basic-lime soils in Eastern Spain.</title>
        <authorList>
            <person name="Duran D."/>
            <person name="Rey L."/>
            <person name="Navarro A."/>
            <person name="Busquets A."/>
            <person name="Imperial J."/>
            <person name="Ruiz-Argueso T."/>
        </authorList>
    </citation>
    <scope>NUCLEOTIDE SEQUENCE [LARGE SCALE GENOMIC DNA]</scope>
    <source>
        <strain evidence="2 3">Ro19</strain>
    </source>
</reference>
<evidence type="ECO:0000313" key="3">
    <source>
        <dbReference type="Proteomes" id="UP000052023"/>
    </source>
</evidence>
<keyword evidence="1" id="KW-1133">Transmembrane helix</keyword>
<dbReference type="OrthoDB" id="8242977at2"/>
<sequence length="70" mass="7234">MAYFSRGQDAIERSGKVLADVACALLLLGFAIAYFGWLGGAVAFLIVEGGLLAVEYVLPGDDGDAAAVVR</sequence>
<organism evidence="2 3">
    <name type="scientific">Bradyrhizobium retamae</name>
    <dbReference type="NCBI Taxonomy" id="1300035"/>
    <lineage>
        <taxon>Bacteria</taxon>
        <taxon>Pseudomonadati</taxon>
        <taxon>Pseudomonadota</taxon>
        <taxon>Alphaproteobacteria</taxon>
        <taxon>Hyphomicrobiales</taxon>
        <taxon>Nitrobacteraceae</taxon>
        <taxon>Bradyrhizobium</taxon>
    </lineage>
</organism>
<keyword evidence="3" id="KW-1185">Reference proteome</keyword>
<accession>A0A0R3N9P0</accession>